<name>A0AAV1A5S5_VICFA</name>
<dbReference type="InterPro" id="IPR038920">
    <property type="entry name" value="At3g05675-like"/>
</dbReference>
<feature type="compositionally biased region" description="Basic and acidic residues" evidence="1">
    <location>
        <begin position="16"/>
        <end position="27"/>
    </location>
</feature>
<dbReference type="Proteomes" id="UP001157006">
    <property type="component" value="Chromosome 3"/>
</dbReference>
<protein>
    <submittedName>
        <fullName evidence="2">Uncharacterized protein</fullName>
    </submittedName>
</protein>
<keyword evidence="3" id="KW-1185">Reference proteome</keyword>
<gene>
    <name evidence="2" type="ORF">VFH_III196680</name>
</gene>
<dbReference type="AlphaFoldDB" id="A0AAV1A5S5"/>
<dbReference type="PANTHER" id="PTHR31060">
    <property type="entry name" value="OSJNBA0011J08.25 PROTEIN-RELATED"/>
    <property type="match status" value="1"/>
</dbReference>
<sequence length="105" mass="11877">MASRTGNTKDPIVEEDSFHRSKSDPEPSHGPGTSPHERFLKRGGKRLELLFEDCVRWCVSYLEAVPWTEEEEIGVVNLIPFLSEEESKELVARVSPVGENACEDY</sequence>
<accession>A0AAV1A5S5</accession>
<organism evidence="2 3">
    <name type="scientific">Vicia faba</name>
    <name type="common">Broad bean</name>
    <name type="synonym">Faba vulgaris</name>
    <dbReference type="NCBI Taxonomy" id="3906"/>
    <lineage>
        <taxon>Eukaryota</taxon>
        <taxon>Viridiplantae</taxon>
        <taxon>Streptophyta</taxon>
        <taxon>Embryophyta</taxon>
        <taxon>Tracheophyta</taxon>
        <taxon>Spermatophyta</taxon>
        <taxon>Magnoliopsida</taxon>
        <taxon>eudicotyledons</taxon>
        <taxon>Gunneridae</taxon>
        <taxon>Pentapetalae</taxon>
        <taxon>rosids</taxon>
        <taxon>fabids</taxon>
        <taxon>Fabales</taxon>
        <taxon>Fabaceae</taxon>
        <taxon>Papilionoideae</taxon>
        <taxon>50 kb inversion clade</taxon>
        <taxon>NPAAA clade</taxon>
        <taxon>Hologalegina</taxon>
        <taxon>IRL clade</taxon>
        <taxon>Fabeae</taxon>
        <taxon>Vicia</taxon>
    </lineage>
</organism>
<feature type="region of interest" description="Disordered" evidence="1">
    <location>
        <begin position="1"/>
        <end position="38"/>
    </location>
</feature>
<evidence type="ECO:0000256" key="1">
    <source>
        <dbReference type="SAM" id="MobiDB-lite"/>
    </source>
</evidence>
<reference evidence="2 3" key="1">
    <citation type="submission" date="2023-01" db="EMBL/GenBank/DDBJ databases">
        <authorList>
            <person name="Kreplak J."/>
        </authorList>
    </citation>
    <scope>NUCLEOTIDE SEQUENCE [LARGE SCALE GENOMIC DNA]</scope>
</reference>
<proteinExistence type="predicted"/>
<dbReference type="EMBL" id="OX451738">
    <property type="protein sequence ID" value="CAI8605731.1"/>
    <property type="molecule type" value="Genomic_DNA"/>
</dbReference>
<dbReference type="PANTHER" id="PTHR31060:SF6">
    <property type="entry name" value="EXPRESSED PROTEIN"/>
    <property type="match status" value="1"/>
</dbReference>
<evidence type="ECO:0000313" key="3">
    <source>
        <dbReference type="Proteomes" id="UP001157006"/>
    </source>
</evidence>
<evidence type="ECO:0000313" key="2">
    <source>
        <dbReference type="EMBL" id="CAI8605731.1"/>
    </source>
</evidence>